<dbReference type="Gene3D" id="3.40.50.150">
    <property type="entry name" value="Vaccinia Virus protein VP39"/>
    <property type="match status" value="1"/>
</dbReference>
<evidence type="ECO:0008006" key="3">
    <source>
        <dbReference type="Google" id="ProtNLM"/>
    </source>
</evidence>
<dbReference type="CDD" id="cd02440">
    <property type="entry name" value="AdoMet_MTases"/>
    <property type="match status" value="1"/>
</dbReference>
<reference evidence="2" key="1">
    <citation type="journal article" date="2023" name="Commun. Biol.">
        <title>Genome analysis of Parmales, the sister group of diatoms, reveals the evolutionary specialization of diatoms from phago-mixotrophs to photoautotrophs.</title>
        <authorList>
            <person name="Ban H."/>
            <person name="Sato S."/>
            <person name="Yoshikawa S."/>
            <person name="Yamada K."/>
            <person name="Nakamura Y."/>
            <person name="Ichinomiya M."/>
            <person name="Sato N."/>
            <person name="Blanc-Mathieu R."/>
            <person name="Endo H."/>
            <person name="Kuwata A."/>
            <person name="Ogata H."/>
        </authorList>
    </citation>
    <scope>NUCLEOTIDE SEQUENCE [LARGE SCALE GENOMIC DNA]</scope>
    <source>
        <strain evidence="2">NIES 3701</strain>
    </source>
</reference>
<gene>
    <name evidence="1" type="ORF">TrST_g5461</name>
</gene>
<organism evidence="1 2">
    <name type="scientific">Triparma strigata</name>
    <dbReference type="NCBI Taxonomy" id="1606541"/>
    <lineage>
        <taxon>Eukaryota</taxon>
        <taxon>Sar</taxon>
        <taxon>Stramenopiles</taxon>
        <taxon>Ochrophyta</taxon>
        <taxon>Bolidophyceae</taxon>
        <taxon>Parmales</taxon>
        <taxon>Triparmaceae</taxon>
        <taxon>Triparma</taxon>
    </lineage>
</organism>
<dbReference type="OrthoDB" id="3647at2759"/>
<proteinExistence type="predicted"/>
<dbReference type="SUPFAM" id="SSF53335">
    <property type="entry name" value="S-adenosyl-L-methionine-dependent methyltransferases"/>
    <property type="match status" value="1"/>
</dbReference>
<accession>A0A9W7F4X1</accession>
<sequence length="528" mass="58138">MTTLYLSSIYCDDRPGRRLLLSFKGGAISQSPPEQNSNFILMALTDAVEAAAVNKPLGEATLISMAELASRSVDASQIEKLNRYSAESLHELADMKATLIDNLQYSESGLALLLLIFDCERSGGVLSNVGCNIAGLLAHLQPQNENAVLFVTRHLSEKEENDTMCWYLLTSCFAKSSHEGVRSKTISALHDLSTKLKTPSAQARCSHLLAILTQSGASASRGSHEYVKAVFDDLAPVFESRLVDTLGYRVPWILHERVEEHFRSNDSHLVTEYVNKSLSIIDLGCGTGLVGKCFSNLVRDKCSERLILSADHSETATQISRLQSSIIEMNTLDPSHQDSDFNDARRENLTVIEKCQSYLNVIEGKLKDLDARGIEGLYGPIKGKMIGCDVSPNMCKEADKTGAYSEKVCGEDCDLFLQKQDESSFHIVVSADTYIYLGDLRVNFEAAYRALVVGGLLAFSVELIGDEEEEKGFRLLDSGRYGQSSKYIKELASSVGFDIAKEEDIVVRKEQASDIHGAVFILVKSEQK</sequence>
<evidence type="ECO:0000313" key="1">
    <source>
        <dbReference type="EMBL" id="GMI01009.1"/>
    </source>
</evidence>
<protein>
    <recommendedName>
        <fullName evidence="3">Methyltransferase domain-containing protein</fullName>
    </recommendedName>
</protein>
<keyword evidence="2" id="KW-1185">Reference proteome</keyword>
<evidence type="ECO:0000313" key="2">
    <source>
        <dbReference type="Proteomes" id="UP001165085"/>
    </source>
</evidence>
<dbReference type="Proteomes" id="UP001165085">
    <property type="component" value="Unassembled WGS sequence"/>
</dbReference>
<dbReference type="EMBL" id="BRXY01000574">
    <property type="protein sequence ID" value="GMI01009.1"/>
    <property type="molecule type" value="Genomic_DNA"/>
</dbReference>
<comment type="caution">
    <text evidence="1">The sequence shown here is derived from an EMBL/GenBank/DDBJ whole genome shotgun (WGS) entry which is preliminary data.</text>
</comment>
<name>A0A9W7F4X1_9STRA</name>
<dbReference type="AlphaFoldDB" id="A0A9W7F4X1"/>
<dbReference type="InterPro" id="IPR029063">
    <property type="entry name" value="SAM-dependent_MTases_sf"/>
</dbReference>